<evidence type="ECO:0000256" key="1">
    <source>
        <dbReference type="SAM" id="MobiDB-lite"/>
    </source>
</evidence>
<gene>
    <name evidence="2" type="ORF">EDD18DRAFT_1333641</name>
</gene>
<accession>A0AA39Q1N5</accession>
<keyword evidence="3" id="KW-1185">Reference proteome</keyword>
<feature type="non-terminal residue" evidence="2">
    <location>
        <position position="412"/>
    </location>
</feature>
<evidence type="ECO:0000313" key="2">
    <source>
        <dbReference type="EMBL" id="KAK0493594.1"/>
    </source>
</evidence>
<proteinExistence type="predicted"/>
<evidence type="ECO:0000313" key="3">
    <source>
        <dbReference type="Proteomes" id="UP001175228"/>
    </source>
</evidence>
<comment type="caution">
    <text evidence="2">The sequence shown here is derived from an EMBL/GenBank/DDBJ whole genome shotgun (WGS) entry which is preliminary data.</text>
</comment>
<protein>
    <submittedName>
        <fullName evidence="2">Uncharacterized protein</fullName>
    </submittedName>
</protein>
<reference evidence="2" key="1">
    <citation type="submission" date="2023-06" db="EMBL/GenBank/DDBJ databases">
        <authorList>
            <consortium name="Lawrence Berkeley National Laboratory"/>
            <person name="Ahrendt S."/>
            <person name="Sahu N."/>
            <person name="Indic B."/>
            <person name="Wong-Bajracharya J."/>
            <person name="Merenyi Z."/>
            <person name="Ke H.-M."/>
            <person name="Monk M."/>
            <person name="Kocsube S."/>
            <person name="Drula E."/>
            <person name="Lipzen A."/>
            <person name="Balint B."/>
            <person name="Henrissat B."/>
            <person name="Andreopoulos B."/>
            <person name="Martin F.M."/>
            <person name="Harder C.B."/>
            <person name="Rigling D."/>
            <person name="Ford K.L."/>
            <person name="Foster G.D."/>
            <person name="Pangilinan J."/>
            <person name="Papanicolaou A."/>
            <person name="Barry K."/>
            <person name="LaButti K."/>
            <person name="Viragh M."/>
            <person name="Koriabine M."/>
            <person name="Yan M."/>
            <person name="Riley R."/>
            <person name="Champramary S."/>
            <person name="Plett K.L."/>
            <person name="Tsai I.J."/>
            <person name="Slot J."/>
            <person name="Sipos G."/>
            <person name="Plett J."/>
            <person name="Nagy L.G."/>
            <person name="Grigoriev I.V."/>
        </authorList>
    </citation>
    <scope>NUCLEOTIDE SEQUENCE</scope>
    <source>
        <strain evidence="2">HWK02</strain>
    </source>
</reference>
<sequence>MSKVGMTPEGVAAHAIGATSSADINEDGPGVKDESVGIHWHAEATSTGIDDNEPMLSAVTGRTFCAQACISTIVARPMQYPAQTEEMIWPASPTSQRTQRNTYSPSMAAVPRAGKFALSRRRSSRTTAKSSIGNLFGALVKTSHISSATHGPDISYKCLAVVQPYPSLESEGYTYLSNRDSHILDHPFHFLLDTLANHSGTYSILNFEGRSWPEVVQRWMATKLLADIDMGDLASYRWLSNGTLRYTYISDTPTKESGWIGSRVDGERMFAKGMLALNLSQQRGKCYGGRRPRQMVPKNCPIDGTQRARIERGLRDNNSSSVNVDNPGSQPIIDRNNGRRRSPINLKASRNLARRVASSTGKVSSYMGCGKRRDQGIQQTALIPEIFITVEVYKDWPTEEPSKERDARTPSA</sequence>
<dbReference type="Proteomes" id="UP001175228">
    <property type="component" value="Unassembled WGS sequence"/>
</dbReference>
<dbReference type="EMBL" id="JAUEPU010000024">
    <property type="protein sequence ID" value="KAK0493594.1"/>
    <property type="molecule type" value="Genomic_DNA"/>
</dbReference>
<dbReference type="AlphaFoldDB" id="A0AA39Q1N5"/>
<feature type="region of interest" description="Disordered" evidence="1">
    <location>
        <begin position="314"/>
        <end position="342"/>
    </location>
</feature>
<organism evidence="2 3">
    <name type="scientific">Armillaria luteobubalina</name>
    <dbReference type="NCBI Taxonomy" id="153913"/>
    <lineage>
        <taxon>Eukaryota</taxon>
        <taxon>Fungi</taxon>
        <taxon>Dikarya</taxon>
        <taxon>Basidiomycota</taxon>
        <taxon>Agaricomycotina</taxon>
        <taxon>Agaricomycetes</taxon>
        <taxon>Agaricomycetidae</taxon>
        <taxon>Agaricales</taxon>
        <taxon>Marasmiineae</taxon>
        <taxon>Physalacriaceae</taxon>
        <taxon>Armillaria</taxon>
    </lineage>
</organism>
<feature type="compositionally biased region" description="Low complexity" evidence="1">
    <location>
        <begin position="316"/>
        <end position="326"/>
    </location>
</feature>
<name>A0AA39Q1N5_9AGAR</name>